<proteinExistence type="predicted"/>
<protein>
    <submittedName>
        <fullName evidence="1">Uncharacterized protein</fullName>
    </submittedName>
</protein>
<sequence length="163" mass="17513">MPPASLSAVAEVATATVAADNLKALASSVTWSMSVAAGSWPQRSATDKITVTAKGLMDFNATSWNLELHDRSWPASKTLKYQINKVSLEASWKSQVLTLRPGTSGRVLAWRAMATAKDRTVPWTAWQVFDCDKERQKAAQKPVDAWAKVFEPEPAAPAAAAGG</sequence>
<reference evidence="1" key="1">
    <citation type="submission" date="2021-01" db="EMBL/GenBank/DDBJ databases">
        <authorList>
            <person name="Corre E."/>
            <person name="Pelletier E."/>
            <person name="Niang G."/>
            <person name="Scheremetjew M."/>
            <person name="Finn R."/>
            <person name="Kale V."/>
            <person name="Holt S."/>
            <person name="Cochrane G."/>
            <person name="Meng A."/>
            <person name="Brown T."/>
            <person name="Cohen L."/>
        </authorList>
    </citation>
    <scope>NUCLEOTIDE SEQUENCE</scope>
    <source>
        <strain evidence="1">UTEX LB 985</strain>
    </source>
</reference>
<gene>
    <name evidence="1" type="ORF">CBRE1094_LOCUS9767</name>
</gene>
<accession>A0A7S2CLT6</accession>
<dbReference type="EMBL" id="HBGU01018021">
    <property type="protein sequence ID" value="CAD9428980.1"/>
    <property type="molecule type" value="Transcribed_RNA"/>
</dbReference>
<evidence type="ECO:0000313" key="1">
    <source>
        <dbReference type="EMBL" id="CAD9428980.1"/>
    </source>
</evidence>
<name>A0A7S2CLT6_9EUKA</name>
<dbReference type="AlphaFoldDB" id="A0A7S2CLT6"/>
<organism evidence="1">
    <name type="scientific">Haptolina brevifila</name>
    <dbReference type="NCBI Taxonomy" id="156173"/>
    <lineage>
        <taxon>Eukaryota</taxon>
        <taxon>Haptista</taxon>
        <taxon>Haptophyta</taxon>
        <taxon>Prymnesiophyceae</taxon>
        <taxon>Prymnesiales</taxon>
        <taxon>Prymnesiaceae</taxon>
        <taxon>Haptolina</taxon>
    </lineage>
</organism>